<gene>
    <name evidence="2" type="ORF">PIB30_098101</name>
</gene>
<accession>A0ABU6XW38</accession>
<proteinExistence type="predicted"/>
<feature type="region of interest" description="Disordered" evidence="1">
    <location>
        <begin position="1"/>
        <end position="70"/>
    </location>
</feature>
<evidence type="ECO:0000256" key="1">
    <source>
        <dbReference type="SAM" id="MobiDB-lite"/>
    </source>
</evidence>
<dbReference type="EMBL" id="JASCZI010213923">
    <property type="protein sequence ID" value="MED6201741.1"/>
    <property type="molecule type" value="Genomic_DNA"/>
</dbReference>
<feature type="compositionally biased region" description="Basic and acidic residues" evidence="1">
    <location>
        <begin position="1"/>
        <end position="16"/>
    </location>
</feature>
<sequence length="221" mass="24918">MNNSESTKKDSTDALQRKLSMKPGQQCNAQVTQESIQERQEVSPVPSLESEPQPEGDMLDNEGSEIGKGRPVVRATTIDQFLKENGIDVALEGLSNGEQINEQHGDGDDSMELNKNYYQFVMADSDDDEDIYGRTIEEWEEVTFDLGGPVGPIAQSVSNLTSFAGTTGRYKRFLSLLYTNWQATKFILPASAEKWVIQTIRDAWKRFKGKLKQNHFEPYEL</sequence>
<feature type="compositionally biased region" description="Polar residues" evidence="1">
    <location>
        <begin position="23"/>
        <end position="35"/>
    </location>
</feature>
<name>A0ABU6XW38_9FABA</name>
<keyword evidence="3" id="KW-1185">Reference proteome</keyword>
<evidence type="ECO:0000313" key="3">
    <source>
        <dbReference type="Proteomes" id="UP001341840"/>
    </source>
</evidence>
<dbReference type="Proteomes" id="UP001341840">
    <property type="component" value="Unassembled WGS sequence"/>
</dbReference>
<organism evidence="2 3">
    <name type="scientific">Stylosanthes scabra</name>
    <dbReference type="NCBI Taxonomy" id="79078"/>
    <lineage>
        <taxon>Eukaryota</taxon>
        <taxon>Viridiplantae</taxon>
        <taxon>Streptophyta</taxon>
        <taxon>Embryophyta</taxon>
        <taxon>Tracheophyta</taxon>
        <taxon>Spermatophyta</taxon>
        <taxon>Magnoliopsida</taxon>
        <taxon>eudicotyledons</taxon>
        <taxon>Gunneridae</taxon>
        <taxon>Pentapetalae</taxon>
        <taxon>rosids</taxon>
        <taxon>fabids</taxon>
        <taxon>Fabales</taxon>
        <taxon>Fabaceae</taxon>
        <taxon>Papilionoideae</taxon>
        <taxon>50 kb inversion clade</taxon>
        <taxon>dalbergioids sensu lato</taxon>
        <taxon>Dalbergieae</taxon>
        <taxon>Pterocarpus clade</taxon>
        <taxon>Stylosanthes</taxon>
    </lineage>
</organism>
<reference evidence="2 3" key="1">
    <citation type="journal article" date="2023" name="Plants (Basel)">
        <title>Bridging the Gap: Combining Genomics and Transcriptomics Approaches to Understand Stylosanthes scabra, an Orphan Legume from the Brazilian Caatinga.</title>
        <authorList>
            <person name="Ferreira-Neto J.R.C."/>
            <person name="da Silva M.D."/>
            <person name="Binneck E."/>
            <person name="de Melo N.F."/>
            <person name="da Silva R.H."/>
            <person name="de Melo A.L.T.M."/>
            <person name="Pandolfi V."/>
            <person name="Bustamante F.O."/>
            <person name="Brasileiro-Vidal A.C."/>
            <person name="Benko-Iseppon A.M."/>
        </authorList>
    </citation>
    <scope>NUCLEOTIDE SEQUENCE [LARGE SCALE GENOMIC DNA]</scope>
    <source>
        <tissue evidence="2">Leaves</tissue>
    </source>
</reference>
<comment type="caution">
    <text evidence="2">The sequence shown here is derived from an EMBL/GenBank/DDBJ whole genome shotgun (WGS) entry which is preliminary data.</text>
</comment>
<feature type="compositionally biased region" description="Acidic residues" evidence="1">
    <location>
        <begin position="52"/>
        <end position="63"/>
    </location>
</feature>
<protein>
    <submittedName>
        <fullName evidence="2">Uncharacterized protein</fullName>
    </submittedName>
</protein>
<evidence type="ECO:0000313" key="2">
    <source>
        <dbReference type="EMBL" id="MED6201741.1"/>
    </source>
</evidence>